<name>A0A484KLZ7_9ASTE</name>
<evidence type="ECO:0000313" key="2">
    <source>
        <dbReference type="Proteomes" id="UP000595140"/>
    </source>
</evidence>
<dbReference type="PANTHER" id="PTHR48475:SF1">
    <property type="entry name" value="RNASE H TYPE-1 DOMAIN-CONTAINING PROTEIN"/>
    <property type="match status" value="1"/>
</dbReference>
<dbReference type="PANTHER" id="PTHR48475">
    <property type="entry name" value="RIBONUCLEASE H"/>
    <property type="match status" value="1"/>
</dbReference>
<dbReference type="Gene3D" id="3.30.420.10">
    <property type="entry name" value="Ribonuclease H-like superfamily/Ribonuclease H"/>
    <property type="match status" value="1"/>
</dbReference>
<organism evidence="1 2">
    <name type="scientific">Cuscuta campestris</name>
    <dbReference type="NCBI Taxonomy" id="132261"/>
    <lineage>
        <taxon>Eukaryota</taxon>
        <taxon>Viridiplantae</taxon>
        <taxon>Streptophyta</taxon>
        <taxon>Embryophyta</taxon>
        <taxon>Tracheophyta</taxon>
        <taxon>Spermatophyta</taxon>
        <taxon>Magnoliopsida</taxon>
        <taxon>eudicotyledons</taxon>
        <taxon>Gunneridae</taxon>
        <taxon>Pentapetalae</taxon>
        <taxon>asterids</taxon>
        <taxon>lamiids</taxon>
        <taxon>Solanales</taxon>
        <taxon>Convolvulaceae</taxon>
        <taxon>Cuscuteae</taxon>
        <taxon>Cuscuta</taxon>
        <taxon>Cuscuta subgen. Grammica</taxon>
        <taxon>Cuscuta sect. Cleistogrammica</taxon>
    </lineage>
</organism>
<dbReference type="Proteomes" id="UP000595140">
    <property type="component" value="Unassembled WGS sequence"/>
</dbReference>
<protein>
    <recommendedName>
        <fullName evidence="3">Integrase catalytic domain-containing protein</fullName>
    </recommendedName>
</protein>
<dbReference type="SUPFAM" id="SSF53098">
    <property type="entry name" value="Ribonuclease H-like"/>
    <property type="match status" value="1"/>
</dbReference>
<accession>A0A484KLZ7</accession>
<proteinExistence type="predicted"/>
<dbReference type="InterPro" id="IPR012337">
    <property type="entry name" value="RNaseH-like_sf"/>
</dbReference>
<dbReference type="OrthoDB" id="1739513at2759"/>
<dbReference type="GO" id="GO:0003676">
    <property type="term" value="F:nucleic acid binding"/>
    <property type="evidence" value="ECO:0007669"/>
    <property type="project" value="InterPro"/>
</dbReference>
<dbReference type="InterPro" id="IPR036397">
    <property type="entry name" value="RNaseH_sf"/>
</dbReference>
<gene>
    <name evidence="1" type="ORF">CCAM_LOCUS4878</name>
</gene>
<evidence type="ECO:0008006" key="3">
    <source>
        <dbReference type="Google" id="ProtNLM"/>
    </source>
</evidence>
<dbReference type="AlphaFoldDB" id="A0A484KLZ7"/>
<evidence type="ECO:0000313" key="1">
    <source>
        <dbReference type="EMBL" id="VFQ63102.1"/>
    </source>
</evidence>
<reference evidence="1 2" key="1">
    <citation type="submission" date="2018-04" db="EMBL/GenBank/DDBJ databases">
        <authorList>
            <person name="Vogel A."/>
        </authorList>
    </citation>
    <scope>NUCLEOTIDE SEQUENCE [LARGE SCALE GENOMIC DNA]</scope>
</reference>
<dbReference type="EMBL" id="OOIL02000262">
    <property type="protein sequence ID" value="VFQ63102.1"/>
    <property type="molecule type" value="Genomic_DNA"/>
</dbReference>
<sequence length="136" mass="15849">MAYPQCSGQVENAKRTIEDGIKKRLHELGTSWVEEVSYVVWAYRTTLRRAIVETPIALTYGFEAKVPTEVLVPSARVEAYDPSINEQLMELDAHFHQEIRDEAAMKMEEYQRHAKRYHDKKTLLRPLRCKPISLTM</sequence>
<keyword evidence="2" id="KW-1185">Reference proteome</keyword>